<reference evidence="1" key="1">
    <citation type="submission" date="2022-08" db="EMBL/GenBank/DDBJ databases">
        <title>Genome sequencing of Pelomonas sp. UHG3.</title>
        <authorList>
            <person name="So Y."/>
        </authorList>
    </citation>
    <scope>NUCLEOTIDE SEQUENCE</scope>
    <source>
        <strain evidence="1">UHG3</strain>
    </source>
</reference>
<accession>A0ACC6CBA2</accession>
<dbReference type="Proteomes" id="UP001076464">
    <property type="component" value="Unassembled WGS sequence"/>
</dbReference>
<proteinExistence type="predicted"/>
<sequence>MPNANTFLPAQDGHFIEVAGLDLVFKPVPLADHTPTGAQIASAAGYSDTQVVTVLHLLANGELEDIRPTEVVSVPQPGGRFVVVVTDRSYRLTIDGKRIDWPAQRISGSILRHLGGVQADKLLYLERQDKADVVVGDHDLVDLGHAGVEAFYSRAPVWILNIQGVRLEVPTPTIVVSEAMRQAGFDTNQGWHIFLKVAGQPKQELELTSVVDLRTPGIEKIRLTPKDVSNGEAAQALRRDFPLLDVDEHYLDEHFARWETVLDNQRRWLLIFGYSVPAGYNQQQITLALEVPPTYPGAQIDMFYVFPSLALNSGQTIECTQVQEAICGQSYQRWSRHRSDACQWRPDSDNVVTHLALVESALAKEVQQ</sequence>
<evidence type="ECO:0000313" key="2">
    <source>
        <dbReference type="Proteomes" id="UP001076464"/>
    </source>
</evidence>
<organism evidence="1 2">
    <name type="scientific">Roseateles hydrophilus</name>
    <dbReference type="NCBI Taxonomy" id="2975054"/>
    <lineage>
        <taxon>Bacteria</taxon>
        <taxon>Pseudomonadati</taxon>
        <taxon>Pseudomonadota</taxon>
        <taxon>Betaproteobacteria</taxon>
        <taxon>Burkholderiales</taxon>
        <taxon>Sphaerotilaceae</taxon>
        <taxon>Roseateles</taxon>
    </lineage>
</organism>
<name>A0ACC6CBA2_9BURK</name>
<protein>
    <submittedName>
        <fullName evidence="1">Multiubiquitin domain-containing protein</fullName>
    </submittedName>
</protein>
<dbReference type="EMBL" id="JAPPUY010000003">
    <property type="protein sequence ID" value="MCY4745708.1"/>
    <property type="molecule type" value="Genomic_DNA"/>
</dbReference>
<evidence type="ECO:0000313" key="1">
    <source>
        <dbReference type="EMBL" id="MCY4745708.1"/>
    </source>
</evidence>
<gene>
    <name evidence="1" type="ORF">NYO99_12060</name>
</gene>
<comment type="caution">
    <text evidence="1">The sequence shown here is derived from an EMBL/GenBank/DDBJ whole genome shotgun (WGS) entry which is preliminary data.</text>
</comment>
<keyword evidence="2" id="KW-1185">Reference proteome</keyword>